<evidence type="ECO:0000313" key="5">
    <source>
        <dbReference type="Proteomes" id="UP000323225"/>
    </source>
</evidence>
<reference evidence="4 5" key="1">
    <citation type="submission" date="2019-09" db="EMBL/GenBank/DDBJ databases">
        <authorList>
            <person name="Kritzky A."/>
            <person name="Schelkanova E.Y."/>
            <person name="Alkhova Z.V."/>
            <person name="Smirnova N.I."/>
        </authorList>
    </citation>
    <scope>NUCLEOTIDE SEQUENCE [LARGE SCALE GENOMIC DNA]</scope>
    <source>
        <strain evidence="4 5">M1526</strain>
    </source>
</reference>
<dbReference type="Gene3D" id="3.40.50.2300">
    <property type="match status" value="1"/>
</dbReference>
<evidence type="ECO:0000256" key="2">
    <source>
        <dbReference type="SAM" id="Coils"/>
    </source>
</evidence>
<accession>A0A5B1C6I4</accession>
<dbReference type="Pfam" id="PF13181">
    <property type="entry name" value="TPR_8"/>
    <property type="match status" value="1"/>
</dbReference>
<dbReference type="SUPFAM" id="SSF52172">
    <property type="entry name" value="CheY-like"/>
    <property type="match status" value="1"/>
</dbReference>
<evidence type="ECO:0000256" key="1">
    <source>
        <dbReference type="PROSITE-ProRule" id="PRU00169"/>
    </source>
</evidence>
<organism evidence="4 5">
    <name type="scientific">Vibrio cholerae</name>
    <dbReference type="NCBI Taxonomy" id="666"/>
    <lineage>
        <taxon>Bacteria</taxon>
        <taxon>Pseudomonadati</taxon>
        <taxon>Pseudomonadota</taxon>
        <taxon>Gammaproteobacteria</taxon>
        <taxon>Vibrionales</taxon>
        <taxon>Vibrionaceae</taxon>
        <taxon>Vibrio</taxon>
    </lineage>
</organism>
<dbReference type="Gene3D" id="1.25.40.10">
    <property type="entry name" value="Tetratricopeptide repeat domain"/>
    <property type="match status" value="1"/>
</dbReference>
<feature type="coiled-coil region" evidence="2">
    <location>
        <begin position="436"/>
        <end position="463"/>
    </location>
</feature>
<sequence>MHKFSAEDANKLKVLILESSEFTQAIIRKNFYTMGIHNVTLASSPDKAARIFKKEKFNLVIIDFDSELKDNYVELFKHIRESNTKVCTVFISSNHTKRNIADMIQIEAEDIILKPFTLKVLSQRIFANAQNIIMTLKLRKLISEGNHQEVLESIYELEKHFNTGQIRGWLYKVKIQAMLELKMYKNIESFCRFLLVNNEAEWIRTYLAESLIATRRYKEALQEVLICKRKHPSSIKANLLLGDIYDNLGNTDEAYKCYKEVTGCCPDYIKACLAISKIDAKEMKYEQAIDSYEKIISLLEKRLQSYPDIYVEMANLKRDYAESKIKVPMIDAIKESIKYLNRGYENFPESKVIHVNQALFKVIHLHEAGESQKALSLLNRTYVEHKEFIENNSDSMISIMFLYLGLCHKDMASNLVERMKMKMGVHETYSQIRKTLEGKNARRLKLKNHVENAQNEITELIANDKLYDALKRIDDLLEKKPKIQSLQNLAVKISYKMAKQYNFNNSSVRECMRCIYRAEKHVTNESVISSIQSVKENIQKRLQVVAA</sequence>
<dbReference type="InterPro" id="IPR011006">
    <property type="entry name" value="CheY-like_superfamily"/>
</dbReference>
<dbReference type="Pfam" id="PF00072">
    <property type="entry name" value="Response_reg"/>
    <property type="match status" value="1"/>
</dbReference>
<dbReference type="PANTHER" id="PTHR43228">
    <property type="entry name" value="TWO-COMPONENT RESPONSE REGULATOR"/>
    <property type="match status" value="1"/>
</dbReference>
<protein>
    <submittedName>
        <fullName evidence="4">Response regulator</fullName>
    </submittedName>
</protein>
<dbReference type="InterPro" id="IPR052048">
    <property type="entry name" value="ST_Response_Regulator"/>
</dbReference>
<comment type="caution">
    <text evidence="4">The sequence shown here is derived from an EMBL/GenBank/DDBJ whole genome shotgun (WGS) entry which is preliminary data.</text>
</comment>
<dbReference type="SMART" id="SM00028">
    <property type="entry name" value="TPR"/>
    <property type="match status" value="2"/>
</dbReference>
<keyword evidence="1" id="KW-0597">Phosphoprotein</keyword>
<dbReference type="InterPro" id="IPR019734">
    <property type="entry name" value="TPR_rpt"/>
</dbReference>
<name>A0A5B1C6I4_VIBCL</name>
<dbReference type="AlphaFoldDB" id="A0A5B1C6I4"/>
<feature type="domain" description="Response regulatory" evidence="3">
    <location>
        <begin position="13"/>
        <end position="129"/>
    </location>
</feature>
<evidence type="ECO:0000259" key="3">
    <source>
        <dbReference type="PROSITE" id="PS50110"/>
    </source>
</evidence>
<evidence type="ECO:0000313" key="4">
    <source>
        <dbReference type="EMBL" id="KAA1255203.1"/>
    </source>
</evidence>
<keyword evidence="2" id="KW-0175">Coiled coil</keyword>
<dbReference type="EMBL" id="VUAA01000007">
    <property type="protein sequence ID" value="KAA1255203.1"/>
    <property type="molecule type" value="Genomic_DNA"/>
</dbReference>
<dbReference type="InterPro" id="IPR011990">
    <property type="entry name" value="TPR-like_helical_dom_sf"/>
</dbReference>
<dbReference type="PANTHER" id="PTHR43228:SF1">
    <property type="entry name" value="TWO-COMPONENT RESPONSE REGULATOR ARR22"/>
    <property type="match status" value="1"/>
</dbReference>
<dbReference type="InterPro" id="IPR001789">
    <property type="entry name" value="Sig_transdc_resp-reg_receiver"/>
</dbReference>
<dbReference type="PROSITE" id="PS50110">
    <property type="entry name" value="RESPONSE_REGULATORY"/>
    <property type="match status" value="1"/>
</dbReference>
<dbReference type="SUPFAM" id="SSF48452">
    <property type="entry name" value="TPR-like"/>
    <property type="match status" value="1"/>
</dbReference>
<feature type="modified residue" description="4-aspartylphosphate" evidence="1">
    <location>
        <position position="63"/>
    </location>
</feature>
<dbReference type="GO" id="GO:0000160">
    <property type="term" value="P:phosphorelay signal transduction system"/>
    <property type="evidence" value="ECO:0007669"/>
    <property type="project" value="InterPro"/>
</dbReference>
<dbReference type="SMART" id="SM00448">
    <property type="entry name" value="REC"/>
    <property type="match status" value="1"/>
</dbReference>
<proteinExistence type="predicted"/>
<gene>
    <name evidence="4" type="ORF">F0M16_08275</name>
</gene>
<dbReference type="Proteomes" id="UP000323225">
    <property type="component" value="Unassembled WGS sequence"/>
</dbReference>